<dbReference type="InterPro" id="IPR029068">
    <property type="entry name" value="Glyas_Bleomycin-R_OHBP_Dase"/>
</dbReference>
<comment type="similarity">
    <text evidence="1">Belongs to the bleomycin resistance protein family.</text>
</comment>
<evidence type="ECO:0000256" key="3">
    <source>
        <dbReference type="ARBA" id="ARBA00023251"/>
    </source>
</evidence>
<dbReference type="Pfam" id="PF00903">
    <property type="entry name" value="Glyoxalase"/>
    <property type="match status" value="1"/>
</dbReference>
<organism evidence="5 6">
    <name type="scientific">Noviluteimonas gilva</name>
    <dbReference type="NCBI Taxonomy" id="2682097"/>
    <lineage>
        <taxon>Bacteria</taxon>
        <taxon>Pseudomonadati</taxon>
        <taxon>Pseudomonadota</taxon>
        <taxon>Gammaproteobacteria</taxon>
        <taxon>Lysobacterales</taxon>
        <taxon>Lysobacteraceae</taxon>
        <taxon>Noviluteimonas</taxon>
    </lineage>
</organism>
<gene>
    <name evidence="5" type="ORF">GN331_10615</name>
</gene>
<evidence type="ECO:0000256" key="2">
    <source>
        <dbReference type="ARBA" id="ARBA00021572"/>
    </source>
</evidence>
<keyword evidence="3" id="KW-0046">Antibiotic resistance</keyword>
<proteinExistence type="inferred from homology"/>
<protein>
    <recommendedName>
        <fullName evidence="2">Bleomycin resistance protein</fullName>
    </recommendedName>
</protein>
<dbReference type="GO" id="GO:0046677">
    <property type="term" value="P:response to antibiotic"/>
    <property type="evidence" value="ECO:0007669"/>
    <property type="project" value="UniProtKB-KW"/>
</dbReference>
<dbReference type="PROSITE" id="PS51819">
    <property type="entry name" value="VOC"/>
    <property type="match status" value="1"/>
</dbReference>
<evidence type="ECO:0000313" key="6">
    <source>
        <dbReference type="Proteomes" id="UP000479692"/>
    </source>
</evidence>
<dbReference type="InterPro" id="IPR004360">
    <property type="entry name" value="Glyas_Fos-R_dOase_dom"/>
</dbReference>
<feature type="domain" description="VOC" evidence="4">
    <location>
        <begin position="3"/>
        <end position="122"/>
    </location>
</feature>
<name>A0A7C9LJE4_9GAMM</name>
<keyword evidence="6" id="KW-1185">Reference proteome</keyword>
<reference evidence="5 6" key="1">
    <citation type="submission" date="2019-12" db="EMBL/GenBank/DDBJ databases">
        <authorList>
            <person name="Xu J."/>
        </authorList>
    </citation>
    <scope>NUCLEOTIDE SEQUENCE [LARGE SCALE GENOMIC DNA]</scope>
    <source>
        <strain evidence="5 6">HX-5-24</strain>
    </source>
</reference>
<dbReference type="CDD" id="cd08349">
    <property type="entry name" value="BLMA_like"/>
    <property type="match status" value="1"/>
</dbReference>
<dbReference type="InterPro" id="IPR037523">
    <property type="entry name" value="VOC_core"/>
</dbReference>
<dbReference type="InterPro" id="IPR000335">
    <property type="entry name" value="Bleomycin-R"/>
</dbReference>
<dbReference type="Gene3D" id="3.10.180.10">
    <property type="entry name" value="2,3-Dihydroxybiphenyl 1,2-Dioxygenase, domain 1"/>
    <property type="match status" value="1"/>
</dbReference>
<evidence type="ECO:0000259" key="4">
    <source>
        <dbReference type="PROSITE" id="PS51819"/>
    </source>
</evidence>
<dbReference type="AlphaFoldDB" id="A0A7C9LJE4"/>
<evidence type="ECO:0000313" key="5">
    <source>
        <dbReference type="EMBL" id="MUV14659.1"/>
    </source>
</evidence>
<accession>A0A7C9LJE4</accession>
<sequence>MANFLQITPFMHVADVEATAKFFADILGFEILYRQPGYAYIEREGCGIRMLEAGEGNPLITGNRRFRYYVDVRDVDGLYAELKPKLDTLPKEDVHGPADKPYGQRELLVKVPDGDLIAFGQGIFTPDGAQVTSRRQEGGPVSEM</sequence>
<evidence type="ECO:0000256" key="1">
    <source>
        <dbReference type="ARBA" id="ARBA00011051"/>
    </source>
</evidence>
<dbReference type="Proteomes" id="UP000479692">
    <property type="component" value="Unassembled WGS sequence"/>
</dbReference>
<dbReference type="SUPFAM" id="SSF54593">
    <property type="entry name" value="Glyoxalase/Bleomycin resistance protein/Dihydroxybiphenyl dioxygenase"/>
    <property type="match status" value="1"/>
</dbReference>
<dbReference type="EMBL" id="WOXT01000002">
    <property type="protein sequence ID" value="MUV14659.1"/>
    <property type="molecule type" value="Genomic_DNA"/>
</dbReference>
<comment type="caution">
    <text evidence="5">The sequence shown here is derived from an EMBL/GenBank/DDBJ whole genome shotgun (WGS) entry which is preliminary data.</text>
</comment>
<dbReference type="RefSeq" id="WP_156641950.1">
    <property type="nucleotide sequence ID" value="NZ_WOXT01000002.1"/>
</dbReference>